<keyword evidence="1" id="KW-1133">Transmembrane helix</keyword>
<dbReference type="Proteomes" id="UP000012174">
    <property type="component" value="Unassembled WGS sequence"/>
</dbReference>
<name>M7TIA2_EUTLA</name>
<protein>
    <submittedName>
        <fullName evidence="3">Uncharacterized protein</fullName>
    </submittedName>
</protein>
<dbReference type="KEGG" id="ela:UCREL1_6554"/>
<feature type="transmembrane region" description="Helical" evidence="1">
    <location>
        <begin position="372"/>
        <end position="390"/>
    </location>
</feature>
<feature type="transmembrane region" description="Helical" evidence="1">
    <location>
        <begin position="165"/>
        <end position="186"/>
    </location>
</feature>
<gene>
    <name evidence="3" type="ORF">UCREL1_6554</name>
</gene>
<feature type="chain" id="PRO_5004085673" evidence="2">
    <location>
        <begin position="23"/>
        <end position="409"/>
    </location>
</feature>
<organism evidence="3 4">
    <name type="scientific">Eutypa lata (strain UCR-EL1)</name>
    <name type="common">Grapevine dieback disease fungus</name>
    <name type="synonym">Eutypa armeniacae</name>
    <dbReference type="NCBI Taxonomy" id="1287681"/>
    <lineage>
        <taxon>Eukaryota</taxon>
        <taxon>Fungi</taxon>
        <taxon>Dikarya</taxon>
        <taxon>Ascomycota</taxon>
        <taxon>Pezizomycotina</taxon>
        <taxon>Sordariomycetes</taxon>
        <taxon>Xylariomycetidae</taxon>
        <taxon>Xylariales</taxon>
        <taxon>Diatrypaceae</taxon>
        <taxon>Eutypa</taxon>
    </lineage>
</organism>
<accession>M7TIA2</accession>
<keyword evidence="1" id="KW-0812">Transmembrane</keyword>
<reference evidence="4" key="1">
    <citation type="journal article" date="2013" name="Genome Announc.">
        <title>Draft genome sequence of the grapevine dieback fungus Eutypa lata UCR-EL1.</title>
        <authorList>
            <person name="Blanco-Ulate B."/>
            <person name="Rolshausen P.E."/>
            <person name="Cantu D."/>
        </authorList>
    </citation>
    <scope>NUCLEOTIDE SEQUENCE [LARGE SCALE GENOMIC DNA]</scope>
    <source>
        <strain evidence="4">UCR-EL1</strain>
    </source>
</reference>
<feature type="transmembrane region" description="Helical" evidence="1">
    <location>
        <begin position="120"/>
        <end position="145"/>
    </location>
</feature>
<dbReference type="eggNOG" id="ENOG502SHVK">
    <property type="taxonomic scope" value="Eukaryota"/>
</dbReference>
<dbReference type="EMBL" id="KB706647">
    <property type="protein sequence ID" value="EMR66475.1"/>
    <property type="molecule type" value="Genomic_DNA"/>
</dbReference>
<keyword evidence="2" id="KW-0732">Signal</keyword>
<feature type="signal peptide" evidence="2">
    <location>
        <begin position="1"/>
        <end position="22"/>
    </location>
</feature>
<evidence type="ECO:0000313" key="3">
    <source>
        <dbReference type="EMBL" id="EMR66475.1"/>
    </source>
</evidence>
<evidence type="ECO:0000256" key="2">
    <source>
        <dbReference type="SAM" id="SignalP"/>
    </source>
</evidence>
<dbReference type="OMA" id="VFLRWDY"/>
<evidence type="ECO:0000313" key="4">
    <source>
        <dbReference type="Proteomes" id="UP000012174"/>
    </source>
</evidence>
<dbReference type="HOGENOM" id="CLU_038717_2_0_1"/>
<sequence length="409" mass="43407">MALPRPILTASLLGCALIGGYAAVGAMDSNGLGEAIFAHVVNPPHEGYPGAPKPLLREFTGVKLVDDVLAILVGFFSALLDGDVAPSYRLFGFWAAAQFGACWTLVALEGLRAGNRGRLISWTGTMGLIFQTCSWTITTPLWLILHLFTSPIAKISSFTSTVSPSVLLVDLWDLAVLPLTVSLTYITPALPMLLPAQFGAFAHYAATALWQPFPLWHSIVQFTLSHIARFVDRTQGSPSAAASASPAAYLVQVKSVYSFVTLLSVVTQVTILQLVLAPAVVRKSLAVTYPSLAAYADPSVTFASVFVPHGPLSSPAVDPAALGSGDLAPLAVHFLQYDMYFGCGAMLLWALYLHRNAVAEAKASAAQVAAKVAWWFALGGFAGALSTLLWERDSVVEDEGAGKAEKKTQ</sequence>
<feature type="transmembrane region" description="Helical" evidence="1">
    <location>
        <begin position="256"/>
        <end position="280"/>
    </location>
</feature>
<dbReference type="OrthoDB" id="9993796at2759"/>
<proteinExistence type="predicted"/>
<keyword evidence="1" id="KW-0472">Membrane</keyword>
<feature type="transmembrane region" description="Helical" evidence="1">
    <location>
        <begin position="88"/>
        <end position="108"/>
    </location>
</feature>
<keyword evidence="4" id="KW-1185">Reference proteome</keyword>
<dbReference type="AlphaFoldDB" id="M7TIA2"/>
<feature type="transmembrane region" description="Helical" evidence="1">
    <location>
        <begin position="330"/>
        <end position="352"/>
    </location>
</feature>
<evidence type="ECO:0000256" key="1">
    <source>
        <dbReference type="SAM" id="Phobius"/>
    </source>
</evidence>